<sequence>MLGRIHLIPKEVPITLIYGSRSWIEPSSGERVKSLRPHSYVQTM</sequence>
<reference evidence="1 2" key="1">
    <citation type="journal article" date="2018" name="Nat. Ecol. Evol.">
        <title>Shark genomes provide insights into elasmobranch evolution and the origin of vertebrates.</title>
        <authorList>
            <person name="Hara Y"/>
            <person name="Yamaguchi K"/>
            <person name="Onimaru K"/>
            <person name="Kadota M"/>
            <person name="Koyanagi M"/>
            <person name="Keeley SD"/>
            <person name="Tatsumi K"/>
            <person name="Tanaka K"/>
            <person name="Motone F"/>
            <person name="Kageyama Y"/>
            <person name="Nozu R"/>
            <person name="Adachi N"/>
            <person name="Nishimura O"/>
            <person name="Nakagawa R"/>
            <person name="Tanegashima C"/>
            <person name="Kiyatake I"/>
            <person name="Matsumoto R"/>
            <person name="Murakumo K"/>
            <person name="Nishida K"/>
            <person name="Terakita A"/>
            <person name="Kuratani S"/>
            <person name="Sato K"/>
            <person name="Hyodo S Kuraku.S."/>
        </authorList>
    </citation>
    <scope>NUCLEOTIDE SEQUENCE [LARGE SCALE GENOMIC DNA]</scope>
</reference>
<comment type="caution">
    <text evidence="1">The sequence shown here is derived from an EMBL/GenBank/DDBJ whole genome shotgun (WGS) entry which is preliminary data.</text>
</comment>
<accession>A0A401TGQ4</accession>
<dbReference type="EMBL" id="BEZZ01065848">
    <property type="protein sequence ID" value="GCC41827.1"/>
    <property type="molecule type" value="Genomic_DNA"/>
</dbReference>
<proteinExistence type="predicted"/>
<dbReference type="OrthoDB" id="8931797at2759"/>
<evidence type="ECO:0000313" key="1">
    <source>
        <dbReference type="EMBL" id="GCC41827.1"/>
    </source>
</evidence>
<dbReference type="STRING" id="137246.A0A401TGQ4"/>
<feature type="non-terminal residue" evidence="1">
    <location>
        <position position="44"/>
    </location>
</feature>
<dbReference type="Proteomes" id="UP000287033">
    <property type="component" value="Unassembled WGS sequence"/>
</dbReference>
<evidence type="ECO:0000313" key="2">
    <source>
        <dbReference type="Proteomes" id="UP000287033"/>
    </source>
</evidence>
<name>A0A401TGQ4_CHIPU</name>
<keyword evidence="2" id="KW-1185">Reference proteome</keyword>
<gene>
    <name evidence="1" type="ORF">chiPu_0025791</name>
</gene>
<organism evidence="1 2">
    <name type="scientific">Chiloscyllium punctatum</name>
    <name type="common">Brownbanded bambooshark</name>
    <name type="synonym">Hemiscyllium punctatum</name>
    <dbReference type="NCBI Taxonomy" id="137246"/>
    <lineage>
        <taxon>Eukaryota</taxon>
        <taxon>Metazoa</taxon>
        <taxon>Chordata</taxon>
        <taxon>Craniata</taxon>
        <taxon>Vertebrata</taxon>
        <taxon>Chondrichthyes</taxon>
        <taxon>Elasmobranchii</taxon>
        <taxon>Galeomorphii</taxon>
        <taxon>Galeoidea</taxon>
        <taxon>Orectolobiformes</taxon>
        <taxon>Hemiscylliidae</taxon>
        <taxon>Chiloscyllium</taxon>
    </lineage>
</organism>
<protein>
    <submittedName>
        <fullName evidence="1">Uncharacterized protein</fullName>
    </submittedName>
</protein>
<dbReference type="AlphaFoldDB" id="A0A401TGQ4"/>